<dbReference type="GO" id="GO:0015031">
    <property type="term" value="P:protein transport"/>
    <property type="evidence" value="ECO:0007669"/>
    <property type="project" value="UniProtKB-UniRule"/>
</dbReference>
<evidence type="ECO:0000256" key="4">
    <source>
        <dbReference type="ARBA" id="ARBA00022448"/>
    </source>
</evidence>
<dbReference type="AlphaFoldDB" id="A0A811TF43"/>
<evidence type="ECO:0000256" key="12">
    <source>
        <dbReference type="HAMAP-Rule" id="MF_00751"/>
    </source>
</evidence>
<evidence type="ECO:0000256" key="5">
    <source>
        <dbReference type="ARBA" id="ARBA00022475"/>
    </source>
</evidence>
<dbReference type="InterPro" id="IPR023531">
    <property type="entry name" value="Preprot_translocase_SecG"/>
</dbReference>
<keyword evidence="4 12" id="KW-0813">Transport</keyword>
<comment type="subunit">
    <text evidence="12">Component of the protein translocase complex. Heterotrimer consisting of alpha (SecY), beta (SecG) and gamma (SecE) subunits. Can form oligomers of the heterotrimer.</text>
</comment>
<dbReference type="EMBL" id="CAJHIR010000036">
    <property type="protein sequence ID" value="CAD6494069.1"/>
    <property type="molecule type" value="Genomic_DNA"/>
</dbReference>
<comment type="caution">
    <text evidence="14">The sequence shown here is derived from an EMBL/GenBank/DDBJ whole genome shotgun (WGS) entry which is preliminary data.</text>
</comment>
<comment type="subcellular location">
    <subcellularLocation>
        <location evidence="1 12">Cell membrane</location>
        <topology evidence="1 12">Single-pass membrane protein</topology>
    </subcellularLocation>
</comment>
<organism evidence="14 15">
    <name type="scientific">Candidatus Argoarchaeum ethanivorans</name>
    <dbReference type="NCBI Taxonomy" id="2608793"/>
    <lineage>
        <taxon>Archaea</taxon>
        <taxon>Methanobacteriati</taxon>
        <taxon>Methanobacteriota</taxon>
        <taxon>Stenosarchaea group</taxon>
        <taxon>Methanomicrobia</taxon>
        <taxon>Methanosarcinales</taxon>
        <taxon>Methanosarcinales incertae sedis</taxon>
        <taxon>GOM Arc I cluster</taxon>
        <taxon>Candidatus Argoarchaeum</taxon>
    </lineage>
</organism>
<dbReference type="NCBIfam" id="NF002318">
    <property type="entry name" value="PRK01253.1"/>
    <property type="match status" value="1"/>
</dbReference>
<gene>
    <name evidence="12" type="primary">secG</name>
    <name evidence="14" type="ORF">LAKADJCE_00630</name>
</gene>
<dbReference type="Proteomes" id="UP000612009">
    <property type="component" value="Unassembled WGS sequence"/>
</dbReference>
<reference evidence="14" key="1">
    <citation type="submission" date="2020-10" db="EMBL/GenBank/DDBJ databases">
        <authorList>
            <person name="Hahn C.J."/>
            <person name="Laso-Perez R."/>
            <person name="Vulcano F."/>
            <person name="Vaziourakis K.-M."/>
            <person name="Stokke R."/>
            <person name="Steen I.H."/>
            <person name="Teske A."/>
            <person name="Boetius A."/>
            <person name="Liebeke M."/>
            <person name="Amann R."/>
            <person name="Knittel K."/>
        </authorList>
    </citation>
    <scope>NUCLEOTIDE SEQUENCE</scope>
    <source>
        <strain evidence="14">Gfbio:e3339647-f889-4370-9287-4fb5cb688e4c:AG392J18_GoMArc1</strain>
    </source>
</reference>
<evidence type="ECO:0000256" key="3">
    <source>
        <dbReference type="ARBA" id="ARBA00014522"/>
    </source>
</evidence>
<feature type="transmembrane region" description="Helical" evidence="13">
    <location>
        <begin position="69"/>
        <end position="90"/>
    </location>
</feature>
<keyword evidence="7 12" id="KW-0653">Protein transport</keyword>
<keyword evidence="10 12" id="KW-0472">Membrane</keyword>
<evidence type="ECO:0000256" key="2">
    <source>
        <dbReference type="ARBA" id="ARBA00006103"/>
    </source>
</evidence>
<evidence type="ECO:0000256" key="8">
    <source>
        <dbReference type="ARBA" id="ARBA00022989"/>
    </source>
</evidence>
<evidence type="ECO:0000313" key="14">
    <source>
        <dbReference type="EMBL" id="CAD6494069.1"/>
    </source>
</evidence>
<comment type="function">
    <text evidence="12">Involved in protein export. The function of the beta subunit is unknown, but it may be involved in stabilization of the trimeric complex.</text>
</comment>
<accession>A0A811TF43</accession>
<dbReference type="GO" id="GO:0005886">
    <property type="term" value="C:plasma membrane"/>
    <property type="evidence" value="ECO:0007669"/>
    <property type="project" value="UniProtKB-SubCell"/>
</dbReference>
<evidence type="ECO:0000256" key="1">
    <source>
        <dbReference type="ARBA" id="ARBA00004162"/>
    </source>
</evidence>
<evidence type="ECO:0000313" key="15">
    <source>
        <dbReference type="Proteomes" id="UP000612009"/>
    </source>
</evidence>
<keyword evidence="8 12" id="KW-1133">Transmembrane helix</keyword>
<keyword evidence="5 12" id="KW-1003">Cell membrane</keyword>
<sequence>MEFLWHKPLGCRDGFFVKLFLDGTLKYNNTIVKHIMAAKKSESGLMSSAGLMRYFDSEETKMLFTPKTVVSVSIAIAITLLALNAHFGLWP</sequence>
<dbReference type="Pfam" id="PF03911">
    <property type="entry name" value="Sec61_beta"/>
    <property type="match status" value="1"/>
</dbReference>
<name>A0A811TF43_9EURY</name>
<dbReference type="InterPro" id="IPR016482">
    <property type="entry name" value="SecG/Sec61-beta/Sbh"/>
</dbReference>
<evidence type="ECO:0000256" key="10">
    <source>
        <dbReference type="ARBA" id="ARBA00023136"/>
    </source>
</evidence>
<proteinExistence type="inferred from homology"/>
<keyword evidence="6 12" id="KW-0812">Transmembrane</keyword>
<evidence type="ECO:0000256" key="7">
    <source>
        <dbReference type="ARBA" id="ARBA00022927"/>
    </source>
</evidence>
<evidence type="ECO:0000256" key="13">
    <source>
        <dbReference type="SAM" id="Phobius"/>
    </source>
</evidence>
<evidence type="ECO:0000256" key="6">
    <source>
        <dbReference type="ARBA" id="ARBA00022692"/>
    </source>
</evidence>
<comment type="similarity">
    <text evidence="2 12">Belongs to the SEC61-beta family.</text>
</comment>
<keyword evidence="9 12" id="KW-0811">Translocation</keyword>
<evidence type="ECO:0000256" key="11">
    <source>
        <dbReference type="ARBA" id="ARBA00031868"/>
    </source>
</evidence>
<evidence type="ECO:0000256" key="9">
    <source>
        <dbReference type="ARBA" id="ARBA00023010"/>
    </source>
</evidence>
<feature type="topological domain" description="Cytoplasmic" evidence="12">
    <location>
        <begin position="1"/>
        <end position="65"/>
    </location>
</feature>
<dbReference type="HAMAP" id="MF_00751">
    <property type="entry name" value="SecG"/>
    <property type="match status" value="1"/>
</dbReference>
<protein>
    <recommendedName>
        <fullName evidence="3 12">Preprotein translocase subunit SecG</fullName>
    </recommendedName>
    <alternativeName>
        <fullName evidence="11 12">Protein transport protein Sec61 subunit beta homolog</fullName>
    </alternativeName>
</protein>